<evidence type="ECO:0008006" key="3">
    <source>
        <dbReference type="Google" id="ProtNLM"/>
    </source>
</evidence>
<reference evidence="1 2" key="1">
    <citation type="submission" date="2021-01" db="EMBL/GenBank/DDBJ databases">
        <title>Genome seq and assembly of Flavobacterium sp. GN10.</title>
        <authorList>
            <person name="Chhetri G."/>
        </authorList>
    </citation>
    <scope>NUCLEOTIDE SEQUENCE [LARGE SCALE GENOMIC DNA]</scope>
    <source>
        <strain evidence="1 2">GN10</strain>
    </source>
</reference>
<comment type="caution">
    <text evidence="1">The sequence shown here is derived from an EMBL/GenBank/DDBJ whole genome shotgun (WGS) entry which is preliminary data.</text>
</comment>
<accession>A0ABS1KDQ2</accession>
<organism evidence="1 2">
    <name type="scientific">Flavobacterium tagetis</name>
    <dbReference type="NCBI Taxonomy" id="2801336"/>
    <lineage>
        <taxon>Bacteria</taxon>
        <taxon>Pseudomonadati</taxon>
        <taxon>Bacteroidota</taxon>
        <taxon>Flavobacteriia</taxon>
        <taxon>Flavobacteriales</taxon>
        <taxon>Flavobacteriaceae</taxon>
        <taxon>Flavobacterium</taxon>
    </lineage>
</organism>
<keyword evidence="2" id="KW-1185">Reference proteome</keyword>
<protein>
    <recommendedName>
        <fullName evidence="3">Immunity protein 50</fullName>
    </recommendedName>
</protein>
<proteinExistence type="predicted"/>
<evidence type="ECO:0000313" key="2">
    <source>
        <dbReference type="Proteomes" id="UP000603728"/>
    </source>
</evidence>
<name>A0ABS1KDQ2_9FLAO</name>
<gene>
    <name evidence="1" type="ORF">JI750_12040</name>
</gene>
<dbReference type="RefSeq" id="WP_202002000.1">
    <property type="nucleotide sequence ID" value="NZ_JAERSF010000002.1"/>
</dbReference>
<evidence type="ECO:0000313" key="1">
    <source>
        <dbReference type="EMBL" id="MBL0737626.1"/>
    </source>
</evidence>
<sequence>MIELIKERYRGFPDAVISEIFYKRYLSVAGFDEGVVEVYLRAENIDGDYEIVKLIFSDIISFRFIEIENSSNLVLNGIFLEKDGNVITCDFFPLIYNYGVVENKDSDFMIKCKSLNFEISDHYSNGSKFV</sequence>
<dbReference type="EMBL" id="JAERSF010000002">
    <property type="protein sequence ID" value="MBL0737626.1"/>
    <property type="molecule type" value="Genomic_DNA"/>
</dbReference>
<dbReference type="Proteomes" id="UP000603728">
    <property type="component" value="Unassembled WGS sequence"/>
</dbReference>